<organism evidence="3 4">
    <name type="scientific">Aphanomyces euteiches</name>
    <dbReference type="NCBI Taxonomy" id="100861"/>
    <lineage>
        <taxon>Eukaryota</taxon>
        <taxon>Sar</taxon>
        <taxon>Stramenopiles</taxon>
        <taxon>Oomycota</taxon>
        <taxon>Saprolegniomycetes</taxon>
        <taxon>Saprolegniales</taxon>
        <taxon>Verrucalvaceae</taxon>
        <taxon>Aphanomyces</taxon>
    </lineage>
</organism>
<name>A0A6G0X3B8_9STRA</name>
<feature type="region of interest" description="Disordered" evidence="1">
    <location>
        <begin position="152"/>
        <end position="198"/>
    </location>
</feature>
<gene>
    <name evidence="3" type="ORF">Ae201684_008964</name>
</gene>
<dbReference type="EMBL" id="VJMJ01000115">
    <property type="protein sequence ID" value="KAF0734363.1"/>
    <property type="molecule type" value="Genomic_DNA"/>
</dbReference>
<sequence>MGKGNLYQELLSTRIRSNELASDYIYRFSVLVEELIASGLTDKHSFYVETFLNSLDHRFDSFFAYLVNLFAHGQEIEVHTLETIFTVLLQHEQRDQKLATSSETALTATRGGRQQQKQAGRQNFNTAAEPVTCSYCKRRNHTEDVFRKKIADTKSKTAASQESTRRLRFKDTDDATYANTRRNQESTKKPSSSPTQGVSMIATTDIILNASEALDASSEWVIDSGASDHFCNNSSWFTNLEPSTGVVRAANGGDMAIEGCGSIHLSIHLELNTPSGIVEVELQNVS</sequence>
<feature type="domain" description="Retrovirus-related Pol polyprotein from transposon TNT 1-94-like beta-barrel" evidence="2">
    <location>
        <begin position="220"/>
        <end position="272"/>
    </location>
</feature>
<dbReference type="AlphaFoldDB" id="A0A6G0X3B8"/>
<dbReference type="Pfam" id="PF22936">
    <property type="entry name" value="Pol_BBD"/>
    <property type="match status" value="1"/>
</dbReference>
<evidence type="ECO:0000313" key="3">
    <source>
        <dbReference type="EMBL" id="KAF0734363.1"/>
    </source>
</evidence>
<dbReference type="VEuPathDB" id="FungiDB:AeMF1_007067"/>
<feature type="region of interest" description="Disordered" evidence="1">
    <location>
        <begin position="100"/>
        <end position="124"/>
    </location>
</feature>
<feature type="compositionally biased region" description="Low complexity" evidence="1">
    <location>
        <begin position="100"/>
        <end position="122"/>
    </location>
</feature>
<dbReference type="Proteomes" id="UP000481153">
    <property type="component" value="Unassembled WGS sequence"/>
</dbReference>
<keyword evidence="4" id="KW-1185">Reference proteome</keyword>
<protein>
    <recommendedName>
        <fullName evidence="2">Retrovirus-related Pol polyprotein from transposon TNT 1-94-like beta-barrel domain-containing protein</fullName>
    </recommendedName>
</protein>
<feature type="compositionally biased region" description="Polar residues" evidence="1">
    <location>
        <begin position="189"/>
        <end position="198"/>
    </location>
</feature>
<accession>A0A6G0X3B8</accession>
<comment type="caution">
    <text evidence="3">The sequence shown here is derived from an EMBL/GenBank/DDBJ whole genome shotgun (WGS) entry which is preliminary data.</text>
</comment>
<feature type="compositionally biased region" description="Basic and acidic residues" evidence="1">
    <location>
        <begin position="163"/>
        <end position="173"/>
    </location>
</feature>
<evidence type="ECO:0000256" key="1">
    <source>
        <dbReference type="SAM" id="MobiDB-lite"/>
    </source>
</evidence>
<evidence type="ECO:0000313" key="4">
    <source>
        <dbReference type="Proteomes" id="UP000481153"/>
    </source>
</evidence>
<dbReference type="InterPro" id="IPR054722">
    <property type="entry name" value="PolX-like_BBD"/>
</dbReference>
<reference evidence="3 4" key="1">
    <citation type="submission" date="2019-07" db="EMBL/GenBank/DDBJ databases">
        <title>Genomics analysis of Aphanomyces spp. identifies a new class of oomycete effector associated with host adaptation.</title>
        <authorList>
            <person name="Gaulin E."/>
        </authorList>
    </citation>
    <scope>NUCLEOTIDE SEQUENCE [LARGE SCALE GENOMIC DNA]</scope>
    <source>
        <strain evidence="3 4">ATCC 201684</strain>
    </source>
</reference>
<proteinExistence type="predicted"/>
<evidence type="ECO:0000259" key="2">
    <source>
        <dbReference type="Pfam" id="PF22936"/>
    </source>
</evidence>